<name>X1SMX3_9ZZZZ</name>
<feature type="transmembrane region" description="Helical" evidence="1">
    <location>
        <begin position="34"/>
        <end position="52"/>
    </location>
</feature>
<gene>
    <name evidence="2" type="ORF">S12H4_38700</name>
</gene>
<evidence type="ECO:0000256" key="1">
    <source>
        <dbReference type="SAM" id="Phobius"/>
    </source>
</evidence>
<proteinExistence type="predicted"/>
<protein>
    <submittedName>
        <fullName evidence="2">Uncharacterized protein</fullName>
    </submittedName>
</protein>
<dbReference type="AlphaFoldDB" id="X1SMX3"/>
<accession>X1SMX3</accession>
<evidence type="ECO:0000313" key="2">
    <source>
        <dbReference type="EMBL" id="GAI94298.1"/>
    </source>
</evidence>
<dbReference type="EMBL" id="BARW01023318">
    <property type="protein sequence ID" value="GAI94298.1"/>
    <property type="molecule type" value="Genomic_DNA"/>
</dbReference>
<comment type="caution">
    <text evidence="2">The sequence shown here is derived from an EMBL/GenBank/DDBJ whole genome shotgun (WGS) entry which is preliminary data.</text>
</comment>
<organism evidence="2">
    <name type="scientific">marine sediment metagenome</name>
    <dbReference type="NCBI Taxonomy" id="412755"/>
    <lineage>
        <taxon>unclassified sequences</taxon>
        <taxon>metagenomes</taxon>
        <taxon>ecological metagenomes</taxon>
    </lineage>
</organism>
<reference evidence="2" key="1">
    <citation type="journal article" date="2014" name="Front. Microbiol.">
        <title>High frequency of phylogenetically diverse reductive dehalogenase-homologous genes in deep subseafloor sedimentary metagenomes.</title>
        <authorList>
            <person name="Kawai M."/>
            <person name="Futagami T."/>
            <person name="Toyoda A."/>
            <person name="Takaki Y."/>
            <person name="Nishi S."/>
            <person name="Hori S."/>
            <person name="Arai W."/>
            <person name="Tsubouchi T."/>
            <person name="Morono Y."/>
            <person name="Uchiyama I."/>
            <person name="Ito T."/>
            <person name="Fujiyama A."/>
            <person name="Inagaki F."/>
            <person name="Takami H."/>
        </authorList>
    </citation>
    <scope>NUCLEOTIDE SEQUENCE</scope>
    <source>
        <strain evidence="2">Expedition CK06-06</strain>
    </source>
</reference>
<keyword evidence="1" id="KW-1133">Transmembrane helix</keyword>
<keyword evidence="1" id="KW-0812">Transmembrane</keyword>
<sequence length="55" mass="5750">MAWWDKTGLGPRLVRPAQVYLGATTPMFTAVGDIFLTSIDGLVVAFAIAAGLPGD</sequence>
<keyword evidence="1" id="KW-0472">Membrane</keyword>